<keyword evidence="9" id="KW-1185">Reference proteome</keyword>
<dbReference type="EMBL" id="QDKJ01000011">
    <property type="protein sequence ID" value="PWC11089.1"/>
    <property type="molecule type" value="Genomic_DNA"/>
</dbReference>
<feature type="domain" description="HTH iclR-type" evidence="6">
    <location>
        <begin position="16"/>
        <end position="77"/>
    </location>
</feature>
<dbReference type="InterPro" id="IPR005471">
    <property type="entry name" value="Tscrpt_reg_IclR_N"/>
</dbReference>
<protein>
    <recommendedName>
        <fullName evidence="4">HTH-type transcriptional repressor AllR</fullName>
    </recommendedName>
    <alternativeName>
        <fullName evidence="5">Negative regulator of allantoin and glyoxylate utilization operons</fullName>
    </alternativeName>
</protein>
<dbReference type="GO" id="GO:0003677">
    <property type="term" value="F:DNA binding"/>
    <property type="evidence" value="ECO:0007669"/>
    <property type="project" value="UniProtKB-KW"/>
</dbReference>
<evidence type="ECO:0000256" key="4">
    <source>
        <dbReference type="ARBA" id="ARBA00040379"/>
    </source>
</evidence>
<keyword evidence="2" id="KW-0238">DNA-binding</keyword>
<dbReference type="Pfam" id="PF01614">
    <property type="entry name" value="IclR_C"/>
    <property type="match status" value="1"/>
</dbReference>
<dbReference type="InterPro" id="IPR029016">
    <property type="entry name" value="GAF-like_dom_sf"/>
</dbReference>
<dbReference type="InterPro" id="IPR014757">
    <property type="entry name" value="Tscrpt_reg_IclR_C"/>
</dbReference>
<keyword evidence="1" id="KW-0805">Transcription regulation</keyword>
<dbReference type="Proteomes" id="UP000245138">
    <property type="component" value="Unassembled WGS sequence"/>
</dbReference>
<dbReference type="Gene3D" id="1.10.10.10">
    <property type="entry name" value="Winged helix-like DNA-binding domain superfamily/Winged helix DNA-binding domain"/>
    <property type="match status" value="1"/>
</dbReference>
<dbReference type="InterPro" id="IPR050707">
    <property type="entry name" value="HTH_MetabolicPath_Reg"/>
</dbReference>
<sequence length="261" mass="28629">MSEADIFQDNFKTKESSPTERALETLELLSRRHNFAVSDVMIELGLPKTSAHRLVNNLEAFGYLEESLESGKYQAGPRLLELALGALSTSVSQSPIHTLLMELARKTDETCSLGVIRGSDVIYVDSAISKSPLTLYFERGHKAPLHCTSSGRVFLANMSDKLLDAYLLSGPWEQVTPNTIIDPDYLKREVLKTRELGYAVNDSEFVIGVVGSAVPVFDPAGKVIACLSISAPHVRKSLSDMVDLITLLQATADKITKVLYI</sequence>
<evidence type="ECO:0000313" key="8">
    <source>
        <dbReference type="EMBL" id="PWC11089.1"/>
    </source>
</evidence>
<dbReference type="SUPFAM" id="SSF55781">
    <property type="entry name" value="GAF domain-like"/>
    <property type="match status" value="1"/>
</dbReference>
<dbReference type="PANTHER" id="PTHR30136:SF24">
    <property type="entry name" value="HTH-TYPE TRANSCRIPTIONAL REPRESSOR ALLR"/>
    <property type="match status" value="1"/>
</dbReference>
<dbReference type="InterPro" id="IPR036390">
    <property type="entry name" value="WH_DNA-bd_sf"/>
</dbReference>
<evidence type="ECO:0000256" key="3">
    <source>
        <dbReference type="ARBA" id="ARBA00023163"/>
    </source>
</evidence>
<proteinExistence type="predicted"/>
<dbReference type="RefSeq" id="WP_109055063.1">
    <property type="nucleotide sequence ID" value="NZ_QDKJ01000011.1"/>
</dbReference>
<dbReference type="InterPro" id="IPR036388">
    <property type="entry name" value="WH-like_DNA-bd_sf"/>
</dbReference>
<dbReference type="SMART" id="SM00346">
    <property type="entry name" value="HTH_ICLR"/>
    <property type="match status" value="1"/>
</dbReference>
<accession>A0A2U1TNY1</accession>
<organism evidence="8 9">
    <name type="scientific">Brenneria roseae subsp. americana</name>
    <dbReference type="NCBI Taxonomy" id="1508507"/>
    <lineage>
        <taxon>Bacteria</taxon>
        <taxon>Pseudomonadati</taxon>
        <taxon>Pseudomonadota</taxon>
        <taxon>Gammaproteobacteria</taxon>
        <taxon>Enterobacterales</taxon>
        <taxon>Pectobacteriaceae</taxon>
        <taxon>Brenneria</taxon>
    </lineage>
</organism>
<dbReference type="PROSITE" id="PS51077">
    <property type="entry name" value="HTH_ICLR"/>
    <property type="match status" value="1"/>
</dbReference>
<dbReference type="AlphaFoldDB" id="A0A2U1TNY1"/>
<dbReference type="GO" id="GO:0003700">
    <property type="term" value="F:DNA-binding transcription factor activity"/>
    <property type="evidence" value="ECO:0007669"/>
    <property type="project" value="TreeGrafter"/>
</dbReference>
<feature type="domain" description="IclR-ED" evidence="7">
    <location>
        <begin position="78"/>
        <end position="261"/>
    </location>
</feature>
<dbReference type="OrthoDB" id="9807558at2"/>
<evidence type="ECO:0000256" key="5">
    <source>
        <dbReference type="ARBA" id="ARBA00042627"/>
    </source>
</evidence>
<evidence type="ECO:0000256" key="1">
    <source>
        <dbReference type="ARBA" id="ARBA00023015"/>
    </source>
</evidence>
<evidence type="ECO:0000256" key="2">
    <source>
        <dbReference type="ARBA" id="ARBA00023125"/>
    </source>
</evidence>
<dbReference type="PROSITE" id="PS51078">
    <property type="entry name" value="ICLR_ED"/>
    <property type="match status" value="1"/>
</dbReference>
<dbReference type="GO" id="GO:0045892">
    <property type="term" value="P:negative regulation of DNA-templated transcription"/>
    <property type="evidence" value="ECO:0007669"/>
    <property type="project" value="TreeGrafter"/>
</dbReference>
<reference evidence="8 9" key="1">
    <citation type="submission" date="2018-04" db="EMBL/GenBank/DDBJ databases">
        <title>Brenneria corticis sp.nov.</title>
        <authorList>
            <person name="Li Y."/>
        </authorList>
    </citation>
    <scope>NUCLEOTIDE SEQUENCE [LARGE SCALE GENOMIC DNA]</scope>
    <source>
        <strain evidence="8 9">LMG 27715</strain>
    </source>
</reference>
<evidence type="ECO:0000259" key="6">
    <source>
        <dbReference type="PROSITE" id="PS51077"/>
    </source>
</evidence>
<evidence type="ECO:0000313" key="9">
    <source>
        <dbReference type="Proteomes" id="UP000245138"/>
    </source>
</evidence>
<evidence type="ECO:0000259" key="7">
    <source>
        <dbReference type="PROSITE" id="PS51078"/>
    </source>
</evidence>
<comment type="caution">
    <text evidence="8">The sequence shown here is derived from an EMBL/GenBank/DDBJ whole genome shotgun (WGS) entry which is preliminary data.</text>
</comment>
<dbReference type="Gene3D" id="3.30.450.40">
    <property type="match status" value="1"/>
</dbReference>
<dbReference type="PANTHER" id="PTHR30136">
    <property type="entry name" value="HELIX-TURN-HELIX TRANSCRIPTIONAL REGULATOR, ICLR FAMILY"/>
    <property type="match status" value="1"/>
</dbReference>
<dbReference type="SUPFAM" id="SSF46785">
    <property type="entry name" value="Winged helix' DNA-binding domain"/>
    <property type="match status" value="1"/>
</dbReference>
<name>A0A2U1TNY1_9GAMM</name>
<keyword evidence="3" id="KW-0804">Transcription</keyword>
<gene>
    <name evidence="8" type="ORF">B4923_14420</name>
</gene>
<dbReference type="Pfam" id="PF09339">
    <property type="entry name" value="HTH_IclR"/>
    <property type="match status" value="1"/>
</dbReference>